<proteinExistence type="predicted"/>
<dbReference type="InterPro" id="IPR039601">
    <property type="entry name" value="Rrn5"/>
</dbReference>
<dbReference type="InterPro" id="IPR009057">
    <property type="entry name" value="Homeodomain-like_sf"/>
</dbReference>
<evidence type="ECO:0000313" key="4">
    <source>
        <dbReference type="Proteomes" id="UP000780801"/>
    </source>
</evidence>
<feature type="region of interest" description="Disordered" evidence="1">
    <location>
        <begin position="718"/>
        <end position="775"/>
    </location>
</feature>
<dbReference type="Proteomes" id="UP000780801">
    <property type="component" value="Unassembled WGS sequence"/>
</dbReference>
<accession>A0A9P6FPJ4</accession>
<evidence type="ECO:0000259" key="2">
    <source>
        <dbReference type="PROSITE" id="PS51293"/>
    </source>
</evidence>
<dbReference type="GO" id="GO:0000182">
    <property type="term" value="F:rDNA binding"/>
    <property type="evidence" value="ECO:0007669"/>
    <property type="project" value="TreeGrafter"/>
</dbReference>
<dbReference type="AlphaFoldDB" id="A0A9P6FPJ4"/>
<dbReference type="GO" id="GO:0042790">
    <property type="term" value="P:nucleolar large rRNA transcription by RNA polymerase I"/>
    <property type="evidence" value="ECO:0007669"/>
    <property type="project" value="InterPro"/>
</dbReference>
<dbReference type="CDD" id="cd00167">
    <property type="entry name" value="SANT"/>
    <property type="match status" value="1"/>
</dbReference>
<reference evidence="3" key="1">
    <citation type="journal article" date="2020" name="Fungal Divers.">
        <title>Resolving the Mortierellaceae phylogeny through synthesis of multi-gene phylogenetics and phylogenomics.</title>
        <authorList>
            <person name="Vandepol N."/>
            <person name="Liber J."/>
            <person name="Desiro A."/>
            <person name="Na H."/>
            <person name="Kennedy M."/>
            <person name="Barry K."/>
            <person name="Grigoriev I.V."/>
            <person name="Miller A.N."/>
            <person name="O'Donnell K."/>
            <person name="Stajich J.E."/>
            <person name="Bonito G."/>
        </authorList>
    </citation>
    <scope>NUCLEOTIDE SEQUENCE</scope>
    <source>
        <strain evidence="3">KOD1015</strain>
    </source>
</reference>
<keyword evidence="4" id="KW-1185">Reference proteome</keyword>
<feature type="compositionally biased region" description="Acidic residues" evidence="1">
    <location>
        <begin position="720"/>
        <end position="729"/>
    </location>
</feature>
<feature type="compositionally biased region" description="Low complexity" evidence="1">
    <location>
        <begin position="26"/>
        <end position="38"/>
    </location>
</feature>
<dbReference type="GO" id="GO:0000500">
    <property type="term" value="C:RNA polymerase I upstream activating factor complex"/>
    <property type="evidence" value="ECO:0007669"/>
    <property type="project" value="InterPro"/>
</dbReference>
<gene>
    <name evidence="3" type="ORF">BGW38_004572</name>
</gene>
<dbReference type="InterPro" id="IPR001005">
    <property type="entry name" value="SANT/Myb"/>
</dbReference>
<dbReference type="GO" id="GO:0001181">
    <property type="term" value="F:RNA polymerase I general transcription initiation factor activity"/>
    <property type="evidence" value="ECO:0007669"/>
    <property type="project" value="TreeGrafter"/>
</dbReference>
<evidence type="ECO:0000256" key="1">
    <source>
        <dbReference type="SAM" id="MobiDB-lite"/>
    </source>
</evidence>
<protein>
    <recommendedName>
        <fullName evidence="2">SANT domain-containing protein</fullName>
    </recommendedName>
</protein>
<dbReference type="OrthoDB" id="2240312at2759"/>
<evidence type="ECO:0000313" key="3">
    <source>
        <dbReference type="EMBL" id="KAF9579247.1"/>
    </source>
</evidence>
<dbReference type="PROSITE" id="PS51293">
    <property type="entry name" value="SANT"/>
    <property type="match status" value="1"/>
</dbReference>
<dbReference type="InterPro" id="IPR017884">
    <property type="entry name" value="SANT_dom"/>
</dbReference>
<feature type="region of interest" description="Disordered" evidence="1">
    <location>
        <begin position="435"/>
        <end position="474"/>
    </location>
</feature>
<feature type="compositionally biased region" description="Acidic residues" evidence="1">
    <location>
        <begin position="441"/>
        <end position="461"/>
    </location>
</feature>
<name>A0A9P6FPJ4_9FUNG</name>
<dbReference type="Gene3D" id="1.10.10.60">
    <property type="entry name" value="Homeodomain-like"/>
    <property type="match status" value="1"/>
</dbReference>
<dbReference type="PANTHER" id="PTHR28079:SF1">
    <property type="entry name" value="RNA POLYMERASE I-SPECIFIC TRANSCRIPTION INITIATION FACTOR RRN5"/>
    <property type="match status" value="1"/>
</dbReference>
<dbReference type="PANTHER" id="PTHR28079">
    <property type="entry name" value="RNA POLYMERASE I-SPECIFIC TRANSCRIPTION INITIATION FACTOR RRN5"/>
    <property type="match status" value="1"/>
</dbReference>
<dbReference type="EMBL" id="JAABOA010002916">
    <property type="protein sequence ID" value="KAF9579247.1"/>
    <property type="molecule type" value="Genomic_DNA"/>
</dbReference>
<feature type="region of interest" description="Disordered" evidence="1">
    <location>
        <begin position="1"/>
        <end position="76"/>
    </location>
</feature>
<feature type="compositionally biased region" description="Basic residues" evidence="1">
    <location>
        <begin position="8"/>
        <end position="17"/>
    </location>
</feature>
<feature type="compositionally biased region" description="Low complexity" evidence="1">
    <location>
        <begin position="47"/>
        <end position="58"/>
    </location>
</feature>
<organism evidence="3 4">
    <name type="scientific">Lunasporangiospora selenospora</name>
    <dbReference type="NCBI Taxonomy" id="979761"/>
    <lineage>
        <taxon>Eukaryota</taxon>
        <taxon>Fungi</taxon>
        <taxon>Fungi incertae sedis</taxon>
        <taxon>Mucoromycota</taxon>
        <taxon>Mortierellomycotina</taxon>
        <taxon>Mortierellomycetes</taxon>
        <taxon>Mortierellales</taxon>
        <taxon>Mortierellaceae</taxon>
        <taxon>Lunasporangiospora</taxon>
    </lineage>
</organism>
<sequence>MSTTRPSNKIKRRRTKHEAKSRVESVTESSVESLVDSEPGSDVEPDQTITTTNTPQNTAVVKKGKSPPKENQPPPLETLLFRSRINGRSKLRRQRLGLANHLERVASTKASDNPFWDTSDSELDEIESEIELENNFVKDQQSKIQDQLKAPKDGTRCASCLKPNTAASGAIDAYEATFDQHQEETRLRAHSTLQVDMGRQERSPLVAGGMSWTPDEADLFYHGLERFGRHNVWAIQEHIKTRSLAEVVTMIQAMETEMAHLKYFGVSTMTLNEMPMADEVDEDELAHEEECANVLLEKSLKAAWEQDKASPLETRPDEVEKTLLFNMQTLADLSSRLYVQNEGAGIDRQVVTILYDALKAWLSGVLQEILILHHERHRTQLLTNKLPLNPGRFLAKLAERNGYLAYKDEYQVLRQPGMSVGRLPMGYYMNESVDRKQAEAPDSDQDQDSDDGVSDEEEAELTLEAPLPILSLNRSDRDTAKEARLSNFIQQQQNAEALWRQFWTESRSKVNAANLEVSKETTEPVVPAKRRFRETNPLIQQALPFETWKEGVERLAANTFALPISEEKEVVRVNADTPVYSMNKRARTHQQRTYLEDPKLEETITKFDMARRKRLMKYEYTLYCKAARITEKRLLENYAPGYGMLPKQASLLFDPLHPPPKNGYGLGERQQGGLWFQDRKPLDLLSGYLPTTAQPQSIPLNLERGLDESVNYSGYFTVSDTEDEEEEEEGANRQIEADKENMSDEEEEEEEEEMEEEEEEDEVEEEEEEDDEDEE</sequence>
<feature type="domain" description="SANT" evidence="2">
    <location>
        <begin position="207"/>
        <end position="248"/>
    </location>
</feature>
<dbReference type="SUPFAM" id="SSF46689">
    <property type="entry name" value="Homeodomain-like"/>
    <property type="match status" value="1"/>
</dbReference>
<feature type="compositionally biased region" description="Acidic residues" evidence="1">
    <location>
        <begin position="743"/>
        <end position="775"/>
    </location>
</feature>
<comment type="caution">
    <text evidence="3">The sequence shown here is derived from an EMBL/GenBank/DDBJ whole genome shotgun (WGS) entry which is preliminary data.</text>
</comment>
<dbReference type="GO" id="GO:0006361">
    <property type="term" value="P:transcription initiation at RNA polymerase I promoter"/>
    <property type="evidence" value="ECO:0007669"/>
    <property type="project" value="TreeGrafter"/>
</dbReference>